<dbReference type="AlphaFoldDB" id="A0A432YUK0"/>
<keyword evidence="2 4" id="KW-0238">DNA-binding</keyword>
<evidence type="ECO:0000256" key="2">
    <source>
        <dbReference type="ARBA" id="ARBA00023125"/>
    </source>
</evidence>
<organism evidence="6 7">
    <name type="scientific">Idiomarina ramblicola</name>
    <dbReference type="NCBI Taxonomy" id="263724"/>
    <lineage>
        <taxon>Bacteria</taxon>
        <taxon>Pseudomonadati</taxon>
        <taxon>Pseudomonadota</taxon>
        <taxon>Gammaproteobacteria</taxon>
        <taxon>Alteromonadales</taxon>
        <taxon>Idiomarinaceae</taxon>
        <taxon>Idiomarina</taxon>
    </lineage>
</organism>
<dbReference type="SUPFAM" id="SSF48498">
    <property type="entry name" value="Tetracyclin repressor-like, C-terminal domain"/>
    <property type="match status" value="1"/>
</dbReference>
<dbReference type="PANTHER" id="PTHR47506:SF10">
    <property type="entry name" value="TRANSCRIPTIONAL REGULATORY PROTEIN"/>
    <property type="match status" value="1"/>
</dbReference>
<gene>
    <name evidence="6" type="ORF">CWI78_10845</name>
</gene>
<evidence type="ECO:0000256" key="3">
    <source>
        <dbReference type="ARBA" id="ARBA00023163"/>
    </source>
</evidence>
<accession>A0A432YUK0</accession>
<dbReference type="OrthoDB" id="270177at2"/>
<name>A0A432YUK0_9GAMM</name>
<dbReference type="EMBL" id="PIQC01000008">
    <property type="protein sequence ID" value="RUO66999.1"/>
    <property type="molecule type" value="Genomic_DNA"/>
</dbReference>
<feature type="DNA-binding region" description="H-T-H motif" evidence="4">
    <location>
        <begin position="29"/>
        <end position="48"/>
    </location>
</feature>
<reference evidence="7" key="1">
    <citation type="journal article" date="2018" name="Front. Microbiol.">
        <title>Genome-Based Analysis Reveals the Taxonomy and Diversity of the Family Idiomarinaceae.</title>
        <authorList>
            <person name="Liu Y."/>
            <person name="Lai Q."/>
            <person name="Shao Z."/>
        </authorList>
    </citation>
    <scope>NUCLEOTIDE SEQUENCE [LARGE SCALE GENOMIC DNA]</scope>
    <source>
        <strain evidence="7">R22</strain>
    </source>
</reference>
<dbReference type="GO" id="GO:0003677">
    <property type="term" value="F:DNA binding"/>
    <property type="evidence" value="ECO:0007669"/>
    <property type="project" value="UniProtKB-UniRule"/>
</dbReference>
<dbReference type="InterPro" id="IPR001647">
    <property type="entry name" value="HTH_TetR"/>
</dbReference>
<proteinExistence type="predicted"/>
<dbReference type="InterPro" id="IPR036271">
    <property type="entry name" value="Tet_transcr_reg_TetR-rel_C_sf"/>
</dbReference>
<evidence type="ECO:0000259" key="5">
    <source>
        <dbReference type="PROSITE" id="PS50977"/>
    </source>
</evidence>
<keyword evidence="3" id="KW-0804">Transcription</keyword>
<dbReference type="Gene3D" id="1.10.357.10">
    <property type="entry name" value="Tetracycline Repressor, domain 2"/>
    <property type="match status" value="1"/>
</dbReference>
<dbReference type="SUPFAM" id="SSF46689">
    <property type="entry name" value="Homeodomain-like"/>
    <property type="match status" value="1"/>
</dbReference>
<sequence>MPRTPKFHRETALNNALKLFWRKGYHATSMKDIEEEMDMRPGSIYAAFGNKEALFKETLEEYSVLAADDFKQTLAQKSSVLQGLSLYLRNLVVMDAACEPTKACMLVKTLLEFTPEDKAFSDPVRSYLQEFEQLFTDAFELAQQRGEVGRSQSPERLARLLQTNVIGLRTMVRRDIPQEQLANLADDIIARIIPAS</sequence>
<dbReference type="PROSITE" id="PS50977">
    <property type="entry name" value="HTH_TETR_2"/>
    <property type="match status" value="1"/>
</dbReference>
<protein>
    <submittedName>
        <fullName evidence="6">TetR/AcrR family transcriptional regulator</fullName>
    </submittedName>
</protein>
<dbReference type="Gene3D" id="1.10.10.60">
    <property type="entry name" value="Homeodomain-like"/>
    <property type="match status" value="1"/>
</dbReference>
<dbReference type="Proteomes" id="UP000288058">
    <property type="component" value="Unassembled WGS sequence"/>
</dbReference>
<evidence type="ECO:0000256" key="4">
    <source>
        <dbReference type="PROSITE-ProRule" id="PRU00335"/>
    </source>
</evidence>
<dbReference type="InterPro" id="IPR009057">
    <property type="entry name" value="Homeodomain-like_sf"/>
</dbReference>
<evidence type="ECO:0000313" key="7">
    <source>
        <dbReference type="Proteomes" id="UP000288058"/>
    </source>
</evidence>
<keyword evidence="1" id="KW-0805">Transcription regulation</keyword>
<dbReference type="Pfam" id="PF00440">
    <property type="entry name" value="TetR_N"/>
    <property type="match status" value="1"/>
</dbReference>
<evidence type="ECO:0000313" key="6">
    <source>
        <dbReference type="EMBL" id="RUO66999.1"/>
    </source>
</evidence>
<dbReference type="PANTHER" id="PTHR47506">
    <property type="entry name" value="TRANSCRIPTIONAL REGULATORY PROTEIN"/>
    <property type="match status" value="1"/>
</dbReference>
<dbReference type="RefSeq" id="WP_126782829.1">
    <property type="nucleotide sequence ID" value="NZ_PIQC01000008.1"/>
</dbReference>
<evidence type="ECO:0000256" key="1">
    <source>
        <dbReference type="ARBA" id="ARBA00023015"/>
    </source>
</evidence>
<comment type="caution">
    <text evidence="6">The sequence shown here is derived from an EMBL/GenBank/DDBJ whole genome shotgun (WGS) entry which is preliminary data.</text>
</comment>
<keyword evidence="7" id="KW-1185">Reference proteome</keyword>
<feature type="domain" description="HTH tetR-type" evidence="5">
    <location>
        <begin position="6"/>
        <end position="66"/>
    </location>
</feature>